<keyword evidence="2" id="KW-1133">Transmembrane helix</keyword>
<keyword evidence="1 2" id="KW-0812">Transmembrane</keyword>
<comment type="caution">
    <text evidence="4">The sequence shown here is derived from an EMBL/GenBank/DDBJ whole genome shotgun (WGS) entry which is preliminary data.</text>
</comment>
<comment type="similarity">
    <text evidence="1">Belongs to the TonB-dependent receptor family.</text>
</comment>
<dbReference type="RefSeq" id="WP_170137624.1">
    <property type="nucleotide sequence ID" value="NZ_QLMA01000001.1"/>
</dbReference>
<keyword evidence="1" id="KW-1134">Transmembrane beta strand</keyword>
<evidence type="ECO:0000313" key="4">
    <source>
        <dbReference type="EMBL" id="RAJ87648.1"/>
    </source>
</evidence>
<dbReference type="NCBIfam" id="TIGR04057">
    <property type="entry name" value="SusC_RagA_signa"/>
    <property type="match status" value="1"/>
</dbReference>
<keyword evidence="5" id="KW-1185">Reference proteome</keyword>
<feature type="transmembrane region" description="Helical" evidence="2">
    <location>
        <begin position="35"/>
        <end position="53"/>
    </location>
</feature>
<feature type="domain" description="Peptidase M56" evidence="3">
    <location>
        <begin position="153"/>
        <end position="253"/>
    </location>
</feature>
<protein>
    <submittedName>
        <fullName evidence="4">TonB-dependent SusC/RagA subfamily outer membrane receptor</fullName>
    </submittedName>
</protein>
<keyword evidence="1 2" id="KW-0472">Membrane</keyword>
<keyword evidence="1" id="KW-0998">Cell outer membrane</keyword>
<dbReference type="GO" id="GO:0009279">
    <property type="term" value="C:cell outer membrane"/>
    <property type="evidence" value="ECO:0007669"/>
    <property type="project" value="UniProtKB-SubCell"/>
</dbReference>
<dbReference type="PANTHER" id="PTHR34978:SF3">
    <property type="entry name" value="SLR0241 PROTEIN"/>
    <property type="match status" value="1"/>
</dbReference>
<evidence type="ECO:0000256" key="1">
    <source>
        <dbReference type="PROSITE-ProRule" id="PRU01360"/>
    </source>
</evidence>
<reference evidence="4 5" key="1">
    <citation type="submission" date="2018-06" db="EMBL/GenBank/DDBJ databases">
        <title>Genomic Encyclopedia of Archaeal and Bacterial Type Strains, Phase II (KMG-II): from individual species to whole genera.</title>
        <authorList>
            <person name="Goeker M."/>
        </authorList>
    </citation>
    <scope>NUCLEOTIDE SEQUENCE [LARGE SCALE GENOMIC DNA]</scope>
    <source>
        <strain evidence="4 5">DSM 29821</strain>
    </source>
</reference>
<dbReference type="InterPro" id="IPR023997">
    <property type="entry name" value="TonB-dep_OMP_SusC/RagA_CS"/>
</dbReference>
<dbReference type="Pfam" id="PF05569">
    <property type="entry name" value="Peptidase_M56"/>
    <property type="match status" value="1"/>
</dbReference>
<sequence>MVPELLMYLLKANVALILCFLAYRVGLRRLTFYTLNRVFLLTGIVVAAIFPLIDINPFVEKHDQITQVLVYMPDWQRLRQSPQFNYWNVLVYAFWIGVTVMTIRLLVQLLSMWRIHKTAVDGQIEGQQVKVLASSVNPFSFFRNIYINPKLHQPEELQDILRHEQVHVRQWHSLDVLLGEINNIFYWFNPGAWLMKSAIRENLEFITDRYLLRQGVDKKNYQYNLLKISGIPYATAIANNFNFSHLKNRIMMMNKKKSSTIQVVRYLVLGAMVGGVVLSLNYSKAASSARSFLPFTHSDTNQVTKIVTGHPAVAVIKPATGEPYTVTADTISFTENGTAKLFVTSADKIHIKNGNNTPHTTSTATFTTTMGVDTATRITKVVSTDAAGNIHEETKEERVIPNVTGAGNVIAVTATDMVMKGTAVKDSAAKMRIVVGTANKTNETAKKTTVTLGKATKSKTDVSQCLILVNGAEVPWETARALDAEDIESVQVLKDNAATSIYGTKGENGVILITTKAGSHKK</sequence>
<evidence type="ECO:0000256" key="2">
    <source>
        <dbReference type="SAM" id="Phobius"/>
    </source>
</evidence>
<dbReference type="InterPro" id="IPR039426">
    <property type="entry name" value="TonB-dep_rcpt-like"/>
</dbReference>
<name>A0A327WC05_9BACT</name>
<keyword evidence="1" id="KW-0813">Transport</keyword>
<dbReference type="Proteomes" id="UP000249819">
    <property type="component" value="Unassembled WGS sequence"/>
</dbReference>
<evidence type="ECO:0000259" key="3">
    <source>
        <dbReference type="Pfam" id="PF05569"/>
    </source>
</evidence>
<feature type="transmembrane region" description="Helical" evidence="2">
    <location>
        <begin position="6"/>
        <end position="23"/>
    </location>
</feature>
<keyword evidence="4" id="KW-0675">Receptor</keyword>
<proteinExistence type="inferred from homology"/>
<feature type="transmembrane region" description="Helical" evidence="2">
    <location>
        <begin position="263"/>
        <end position="282"/>
    </location>
</feature>
<comment type="subcellular location">
    <subcellularLocation>
        <location evidence="1">Cell outer membrane</location>
        <topology evidence="1">Multi-pass membrane protein</topology>
    </subcellularLocation>
</comment>
<feature type="transmembrane region" description="Helical" evidence="2">
    <location>
        <begin position="86"/>
        <end position="107"/>
    </location>
</feature>
<dbReference type="EMBL" id="QLMA01000001">
    <property type="protein sequence ID" value="RAJ87648.1"/>
    <property type="molecule type" value="Genomic_DNA"/>
</dbReference>
<dbReference type="Gene3D" id="2.170.130.10">
    <property type="entry name" value="TonB-dependent receptor, plug domain"/>
    <property type="match status" value="1"/>
</dbReference>
<dbReference type="SUPFAM" id="SSF56935">
    <property type="entry name" value="Porins"/>
    <property type="match status" value="1"/>
</dbReference>
<dbReference type="AlphaFoldDB" id="A0A327WC05"/>
<organism evidence="4 5">
    <name type="scientific">Chitinophaga dinghuensis</name>
    <dbReference type="NCBI Taxonomy" id="1539050"/>
    <lineage>
        <taxon>Bacteria</taxon>
        <taxon>Pseudomonadati</taxon>
        <taxon>Bacteroidota</taxon>
        <taxon>Chitinophagia</taxon>
        <taxon>Chitinophagales</taxon>
        <taxon>Chitinophagaceae</taxon>
        <taxon>Chitinophaga</taxon>
    </lineage>
</organism>
<dbReference type="InterPro" id="IPR052173">
    <property type="entry name" value="Beta-lactam_resp_regulator"/>
</dbReference>
<dbReference type="InterPro" id="IPR037066">
    <property type="entry name" value="Plug_dom_sf"/>
</dbReference>
<dbReference type="InterPro" id="IPR008756">
    <property type="entry name" value="Peptidase_M56"/>
</dbReference>
<gene>
    <name evidence="4" type="ORF">CLV59_101409</name>
</gene>
<evidence type="ECO:0000313" key="5">
    <source>
        <dbReference type="Proteomes" id="UP000249819"/>
    </source>
</evidence>
<accession>A0A327WC05</accession>
<dbReference type="PROSITE" id="PS52016">
    <property type="entry name" value="TONB_DEPENDENT_REC_3"/>
    <property type="match status" value="1"/>
</dbReference>
<dbReference type="CDD" id="cd07341">
    <property type="entry name" value="M56_BlaR1_MecR1_like"/>
    <property type="match status" value="1"/>
</dbReference>
<dbReference type="PANTHER" id="PTHR34978">
    <property type="entry name" value="POSSIBLE SENSOR-TRANSDUCER PROTEIN BLAR"/>
    <property type="match status" value="1"/>
</dbReference>